<dbReference type="OrthoDB" id="1452530at2"/>
<feature type="transmembrane region" description="Helical" evidence="1">
    <location>
        <begin position="309"/>
        <end position="328"/>
    </location>
</feature>
<name>A0A5B7SXR1_9FLAO</name>
<evidence type="ECO:0000313" key="2">
    <source>
        <dbReference type="EMBL" id="QCX01868.1"/>
    </source>
</evidence>
<keyword evidence="1" id="KW-0472">Membrane</keyword>
<dbReference type="EMBL" id="CP040710">
    <property type="protein sequence ID" value="QCX01868.1"/>
    <property type="molecule type" value="Genomic_DNA"/>
</dbReference>
<proteinExistence type="predicted"/>
<keyword evidence="1" id="KW-0812">Transmembrane</keyword>
<accession>A0A5B7SXR1</accession>
<keyword evidence="3" id="KW-1185">Reference proteome</keyword>
<keyword evidence="1" id="KW-1133">Transmembrane helix</keyword>
<sequence length="336" mass="38317">MSANTPSSKNTASDEIDLGQLLQLLKRGFHQLGNVFLRIFLFFKKYALILIGLAALGVAISFGLNQIISKKLKTEVIVRPNFDSKDYLYDVVNELTANIKAENENFFKSIGVELEDLKGFEIEIEPIEDVVKEDEDEVMNQMRYLEALSNFKEQSYVVDIIKSELAEKSVVNHKITFLYTNELTGPEISRKLLKLINTNDYLEEFREISVSNAASRIEDNTKLIIQIDDLVANYSKSLTNESSKPGTGTLYFEKENALNVPSLLTLKNNLIKEVEEKKLELKQQANIISIINLGNTQVVRKSLFNNRMFTIPMVLVLGFLLFIFLRYLDRKAKEIA</sequence>
<reference evidence="2 3" key="1">
    <citation type="submission" date="2019-05" db="EMBL/GenBank/DDBJ databases">
        <title>Genome sequencing of F202Z8.</title>
        <authorList>
            <person name="Kwon Y.M."/>
        </authorList>
    </citation>
    <scope>NUCLEOTIDE SEQUENCE [LARGE SCALE GENOMIC DNA]</scope>
    <source>
        <strain evidence="2 3">F202Z8</strain>
    </source>
</reference>
<dbReference type="RefSeq" id="WP_138854205.1">
    <property type="nucleotide sequence ID" value="NZ_CP040710.1"/>
</dbReference>
<organism evidence="2 3">
    <name type="scientific">Aggregatimonas sangjinii</name>
    <dbReference type="NCBI Taxonomy" id="2583587"/>
    <lineage>
        <taxon>Bacteria</taxon>
        <taxon>Pseudomonadati</taxon>
        <taxon>Bacteroidota</taxon>
        <taxon>Flavobacteriia</taxon>
        <taxon>Flavobacteriales</taxon>
        <taxon>Flavobacteriaceae</taxon>
        <taxon>Aggregatimonas</taxon>
    </lineage>
</organism>
<dbReference type="Proteomes" id="UP000310017">
    <property type="component" value="Chromosome"/>
</dbReference>
<protein>
    <submittedName>
        <fullName evidence="2">Uncharacterized protein</fullName>
    </submittedName>
</protein>
<dbReference type="KEGG" id="asag:FGM00_17745"/>
<evidence type="ECO:0000256" key="1">
    <source>
        <dbReference type="SAM" id="Phobius"/>
    </source>
</evidence>
<gene>
    <name evidence="2" type="ORF">FGM00_17745</name>
</gene>
<evidence type="ECO:0000313" key="3">
    <source>
        <dbReference type="Proteomes" id="UP000310017"/>
    </source>
</evidence>
<dbReference type="AlphaFoldDB" id="A0A5B7SXR1"/>
<feature type="transmembrane region" description="Helical" evidence="1">
    <location>
        <begin position="46"/>
        <end position="64"/>
    </location>
</feature>